<dbReference type="AlphaFoldDB" id="A0AAV9KGT9"/>
<accession>A0AAV9KGT9</accession>
<dbReference type="SMART" id="SM00256">
    <property type="entry name" value="FBOX"/>
    <property type="match status" value="1"/>
</dbReference>
<dbReference type="InterPro" id="IPR017451">
    <property type="entry name" value="F-box-assoc_interact_dom"/>
</dbReference>
<evidence type="ECO:0000259" key="2">
    <source>
        <dbReference type="SMART" id="SM00256"/>
    </source>
</evidence>
<dbReference type="SUPFAM" id="SSF81383">
    <property type="entry name" value="F-box domain"/>
    <property type="match status" value="1"/>
</dbReference>
<keyword evidence="1" id="KW-1133">Transmembrane helix</keyword>
<dbReference type="InterPro" id="IPR050796">
    <property type="entry name" value="SCF_F-box_component"/>
</dbReference>
<gene>
    <name evidence="3" type="ORF">R3W88_006997</name>
</gene>
<protein>
    <recommendedName>
        <fullName evidence="2">F-box domain-containing protein</fullName>
    </recommendedName>
</protein>
<evidence type="ECO:0000313" key="3">
    <source>
        <dbReference type="EMBL" id="KAK4712484.1"/>
    </source>
</evidence>
<dbReference type="PANTHER" id="PTHR31672">
    <property type="entry name" value="BNACNNG10540D PROTEIN"/>
    <property type="match status" value="1"/>
</dbReference>
<feature type="domain" description="F-box" evidence="2">
    <location>
        <begin position="5"/>
        <end position="43"/>
    </location>
</feature>
<dbReference type="Gene3D" id="1.20.1280.50">
    <property type="match status" value="1"/>
</dbReference>
<organism evidence="3 4">
    <name type="scientific">Solanum pinnatisectum</name>
    <name type="common">tansyleaf nightshade</name>
    <dbReference type="NCBI Taxonomy" id="50273"/>
    <lineage>
        <taxon>Eukaryota</taxon>
        <taxon>Viridiplantae</taxon>
        <taxon>Streptophyta</taxon>
        <taxon>Embryophyta</taxon>
        <taxon>Tracheophyta</taxon>
        <taxon>Spermatophyta</taxon>
        <taxon>Magnoliopsida</taxon>
        <taxon>eudicotyledons</taxon>
        <taxon>Gunneridae</taxon>
        <taxon>Pentapetalae</taxon>
        <taxon>asterids</taxon>
        <taxon>lamiids</taxon>
        <taxon>Solanales</taxon>
        <taxon>Solanaceae</taxon>
        <taxon>Solanoideae</taxon>
        <taxon>Solaneae</taxon>
        <taxon>Solanum</taxon>
    </lineage>
</organism>
<dbReference type="PANTHER" id="PTHR31672:SF13">
    <property type="entry name" value="F-BOX PROTEIN CPR30-LIKE"/>
    <property type="match status" value="1"/>
</dbReference>
<evidence type="ECO:0000256" key="1">
    <source>
        <dbReference type="SAM" id="Phobius"/>
    </source>
</evidence>
<dbReference type="EMBL" id="JAWPEI010000011">
    <property type="protein sequence ID" value="KAK4712484.1"/>
    <property type="molecule type" value="Genomic_DNA"/>
</dbReference>
<keyword evidence="4" id="KW-1185">Reference proteome</keyword>
<evidence type="ECO:0000313" key="4">
    <source>
        <dbReference type="Proteomes" id="UP001311915"/>
    </source>
</evidence>
<dbReference type="NCBIfam" id="TIGR01640">
    <property type="entry name" value="F_box_assoc_1"/>
    <property type="match status" value="1"/>
</dbReference>
<dbReference type="Proteomes" id="UP001311915">
    <property type="component" value="Unassembled WGS sequence"/>
</dbReference>
<name>A0AAV9KGT9_9SOLN</name>
<dbReference type="InterPro" id="IPR006527">
    <property type="entry name" value="F-box-assoc_dom_typ1"/>
</dbReference>
<sequence length="341" mass="39769">MGSQEEIIINILSRLSVKSLLRFECISKSWNTLIFEPYFIKKHLNTHAKNQNSQKLLITPSATRSKPIDGRVYCCCDGLFFIGFWIYWNNEEVEPSILLLWNPSTGESIILPSHVEIPPREEYVYGLGYDATSDDYKILRIDTHDEIPDEILELKSGSWRQIEETSDRMSFTKISDRELCLAFLHGAFHWIGHCPRDSVVSFNISNEMYGEIPLPGILSSPRLVEVGRLVEMGVSVLGGELFLYHKHENFDIWVPKDYVVKESWMKWFTIPISYEIVRDYVIIPIYRFSDDKVLLSYSVGKEWYIGHIMYHLNQTIEYGLFIVIIIYMQVAFKMVLFIPKV</sequence>
<proteinExistence type="predicted"/>
<reference evidence="3 4" key="1">
    <citation type="submission" date="2023-10" db="EMBL/GenBank/DDBJ databases">
        <title>Genome-Wide Identification Analysis in wild type Solanum Pinnatisectum Reveals Some Genes Defensing Phytophthora Infestans.</title>
        <authorList>
            <person name="Sun C."/>
        </authorList>
    </citation>
    <scope>NUCLEOTIDE SEQUENCE [LARGE SCALE GENOMIC DNA]</scope>
    <source>
        <strain evidence="3">LQN</strain>
        <tissue evidence="3">Leaf</tissue>
    </source>
</reference>
<dbReference type="Pfam" id="PF07734">
    <property type="entry name" value="FBA_1"/>
    <property type="match status" value="1"/>
</dbReference>
<dbReference type="Pfam" id="PF12937">
    <property type="entry name" value="F-box-like"/>
    <property type="match status" value="1"/>
</dbReference>
<comment type="caution">
    <text evidence="3">The sequence shown here is derived from an EMBL/GenBank/DDBJ whole genome shotgun (WGS) entry which is preliminary data.</text>
</comment>
<dbReference type="InterPro" id="IPR036047">
    <property type="entry name" value="F-box-like_dom_sf"/>
</dbReference>
<dbReference type="InterPro" id="IPR001810">
    <property type="entry name" value="F-box_dom"/>
</dbReference>
<keyword evidence="1" id="KW-0472">Membrane</keyword>
<feature type="transmembrane region" description="Helical" evidence="1">
    <location>
        <begin position="318"/>
        <end position="338"/>
    </location>
</feature>
<keyword evidence="1" id="KW-0812">Transmembrane</keyword>